<evidence type="ECO:0000256" key="7">
    <source>
        <dbReference type="ARBA" id="ARBA00023136"/>
    </source>
</evidence>
<feature type="transmembrane region" description="Helical" evidence="8">
    <location>
        <begin position="410"/>
        <end position="427"/>
    </location>
</feature>
<evidence type="ECO:0000256" key="1">
    <source>
        <dbReference type="ARBA" id="ARBA00004651"/>
    </source>
</evidence>
<keyword evidence="5 8" id="KW-0812">Transmembrane</keyword>
<evidence type="ECO:0000256" key="6">
    <source>
        <dbReference type="ARBA" id="ARBA00022989"/>
    </source>
</evidence>
<keyword evidence="10" id="KW-1185">Reference proteome</keyword>
<dbReference type="PANTHER" id="PTHR30003">
    <property type="entry name" value="L-LACTATE PERMEASE"/>
    <property type="match status" value="1"/>
</dbReference>
<protein>
    <recommendedName>
        <fullName evidence="8">L-lactate permease</fullName>
    </recommendedName>
</protein>
<dbReference type="NCBIfam" id="TIGR00795">
    <property type="entry name" value="lctP"/>
    <property type="match status" value="1"/>
</dbReference>
<comment type="subcellular location">
    <subcellularLocation>
        <location evidence="1 8">Cell membrane</location>
        <topology evidence="1 8">Multi-pass membrane protein</topology>
    </subcellularLocation>
</comment>
<feature type="transmembrane region" description="Helical" evidence="8">
    <location>
        <begin position="370"/>
        <end position="389"/>
    </location>
</feature>
<feature type="transmembrane region" description="Helical" evidence="8">
    <location>
        <begin position="160"/>
        <end position="182"/>
    </location>
</feature>
<evidence type="ECO:0000313" key="9">
    <source>
        <dbReference type="EMBL" id="MBL1116638.1"/>
    </source>
</evidence>
<feature type="transmembrane region" description="Helical" evidence="8">
    <location>
        <begin position="433"/>
        <end position="454"/>
    </location>
</feature>
<organism evidence="9 10">
    <name type="scientific">Streptomyces endocoffeicus</name>
    <dbReference type="NCBI Taxonomy" id="2898945"/>
    <lineage>
        <taxon>Bacteria</taxon>
        <taxon>Bacillati</taxon>
        <taxon>Actinomycetota</taxon>
        <taxon>Actinomycetes</taxon>
        <taxon>Kitasatosporales</taxon>
        <taxon>Streptomycetaceae</taxon>
        <taxon>Streptomyces</taxon>
    </lineage>
</organism>
<evidence type="ECO:0000256" key="5">
    <source>
        <dbReference type="ARBA" id="ARBA00022692"/>
    </source>
</evidence>
<reference evidence="9 10" key="1">
    <citation type="submission" date="2021-01" db="EMBL/GenBank/DDBJ databases">
        <title>WGS of actinomycetes isolated from Thailand.</title>
        <authorList>
            <person name="Thawai C."/>
        </authorList>
    </citation>
    <scope>NUCLEOTIDE SEQUENCE [LARGE SCALE GENOMIC DNA]</scope>
    <source>
        <strain evidence="9 10">CA3R110</strain>
    </source>
</reference>
<dbReference type="Pfam" id="PF02652">
    <property type="entry name" value="Lactate_perm"/>
    <property type="match status" value="1"/>
</dbReference>
<comment type="function">
    <text evidence="8">Uptake of L-lactate across the membrane. Can also transport D-lactate and glycolate.</text>
</comment>
<feature type="transmembrane region" description="Helical" evidence="8">
    <location>
        <begin position="12"/>
        <end position="31"/>
    </location>
</feature>
<evidence type="ECO:0000256" key="8">
    <source>
        <dbReference type="RuleBase" id="RU365092"/>
    </source>
</evidence>
<dbReference type="RefSeq" id="WP_201854528.1">
    <property type="nucleotide sequence ID" value="NZ_JAERRG010000014.1"/>
</dbReference>
<feature type="transmembrane region" description="Helical" evidence="8">
    <location>
        <begin position="71"/>
        <end position="90"/>
    </location>
</feature>
<comment type="caution">
    <text evidence="9">The sequence shown here is derived from an EMBL/GenBank/DDBJ whole genome shotgun (WGS) entry which is preliminary data.</text>
</comment>
<accession>A0ABS1PW23</accession>
<dbReference type="EMBL" id="JAERRG010000014">
    <property type="protein sequence ID" value="MBL1116638.1"/>
    <property type="molecule type" value="Genomic_DNA"/>
</dbReference>
<feature type="transmembrane region" description="Helical" evidence="8">
    <location>
        <begin position="246"/>
        <end position="268"/>
    </location>
</feature>
<evidence type="ECO:0000313" key="10">
    <source>
        <dbReference type="Proteomes" id="UP000621510"/>
    </source>
</evidence>
<evidence type="ECO:0000256" key="4">
    <source>
        <dbReference type="ARBA" id="ARBA00022475"/>
    </source>
</evidence>
<feature type="transmembrane region" description="Helical" evidence="8">
    <location>
        <begin position="222"/>
        <end position="240"/>
    </location>
</feature>
<evidence type="ECO:0000256" key="2">
    <source>
        <dbReference type="ARBA" id="ARBA00010100"/>
    </source>
</evidence>
<comment type="similarity">
    <text evidence="2 8">Belongs to the lactate permease family.</text>
</comment>
<keyword evidence="7 8" id="KW-0472">Membrane</keyword>
<feature type="transmembrane region" description="Helical" evidence="8">
    <location>
        <begin position="38"/>
        <end position="59"/>
    </location>
</feature>
<keyword evidence="3 8" id="KW-0813">Transport</keyword>
<evidence type="ECO:0000256" key="3">
    <source>
        <dbReference type="ARBA" id="ARBA00022448"/>
    </source>
</evidence>
<dbReference type="InterPro" id="IPR003804">
    <property type="entry name" value="Lactate_perm"/>
</dbReference>
<feature type="transmembrane region" description="Helical" evidence="8">
    <location>
        <begin position="134"/>
        <end position="153"/>
    </location>
</feature>
<keyword evidence="4 8" id="KW-1003">Cell membrane</keyword>
<sequence>MYHQPTAPLGGSLGWSALIAAIPLLLLFLLLGVFRVRAWIASVTGLLVATAVAIGVYGMPFATTVSGVAEGAVFGLFPVMWIVANAIWVYRMTRDSGDFDRLREAFSRVSDDRRIQGLIIAFSFGALLEALAGFGAPVAICSVMLVALGLSAMRAVTVSMIANTVPVAWGGVGLPIITLGQVTGIPTDTLSQATAHLVPVLALFVPLLLLVVLDGARGVREVWPAAAVAGVSFAVPQYAVATFGPIQLVDIVAALTSAGSVLLLTRFWQPRRSDHSARVDAEAPGGGAPAPTGGGATGVLTAPSRVSPSRVDVFRAFAPYLVIIVLFTLSVIPSVKGVLKAATVTFEWPGLAVRTPQGEPVALATYKFDWLATPGTVLLIAGVVIAMMLRISTRSALRAYGQTLSQLREAAGTVMAVLALAYVMNLSGQTATLGLFLATAGSFFVVLSPLLGWFGTAVTGSDTSSNSLFGALQVSAAQGTGMSPTLAAAANTAGGVLGKMMSPQNLAIGAAAVGLAGREGEILRRVLVASAVLVPALCLLVYLQSTPILGWLVP</sequence>
<keyword evidence="6 8" id="KW-1133">Transmembrane helix</keyword>
<dbReference type="PANTHER" id="PTHR30003:SF0">
    <property type="entry name" value="GLYCOLATE PERMEASE GLCA-RELATED"/>
    <property type="match status" value="1"/>
</dbReference>
<proteinExistence type="inferred from homology"/>
<feature type="transmembrane region" description="Helical" evidence="8">
    <location>
        <begin position="313"/>
        <end position="332"/>
    </location>
</feature>
<feature type="transmembrane region" description="Helical" evidence="8">
    <location>
        <begin position="526"/>
        <end position="545"/>
    </location>
</feature>
<feature type="transmembrane region" description="Helical" evidence="8">
    <location>
        <begin position="194"/>
        <end position="213"/>
    </location>
</feature>
<gene>
    <name evidence="9" type="ORF">JK364_30230</name>
</gene>
<dbReference type="Proteomes" id="UP000621510">
    <property type="component" value="Unassembled WGS sequence"/>
</dbReference>
<name>A0ABS1PW23_9ACTN</name>